<dbReference type="PROSITE" id="PS00108">
    <property type="entry name" value="PROTEIN_KINASE_ST"/>
    <property type="match status" value="1"/>
</dbReference>
<dbReference type="InterPro" id="IPR002110">
    <property type="entry name" value="Ankyrin_rpt"/>
</dbReference>
<dbReference type="Pfam" id="PF12796">
    <property type="entry name" value="Ank_2"/>
    <property type="match status" value="1"/>
</dbReference>
<dbReference type="EnsemblMetazoa" id="BGLB018188-RA">
    <property type="protein sequence ID" value="BGLB018188-PA"/>
    <property type="gene ID" value="BGLB018188"/>
</dbReference>
<dbReference type="InterPro" id="IPR003591">
    <property type="entry name" value="Leu-rich_rpt_typical-subtyp"/>
</dbReference>
<evidence type="ECO:0000259" key="7">
    <source>
        <dbReference type="PROSITE" id="PS50011"/>
    </source>
</evidence>
<dbReference type="Gene3D" id="1.25.40.20">
    <property type="entry name" value="Ankyrin repeat-containing domain"/>
    <property type="match status" value="1"/>
</dbReference>
<dbReference type="VEuPathDB" id="VectorBase:BGLAX_026720"/>
<evidence type="ECO:0000256" key="5">
    <source>
        <dbReference type="PROSITE-ProRule" id="PRU00023"/>
    </source>
</evidence>
<dbReference type="Pfam" id="PF16095">
    <property type="entry name" value="COR-A"/>
    <property type="match status" value="1"/>
</dbReference>
<feature type="region of interest" description="Disordered" evidence="6">
    <location>
        <begin position="1854"/>
        <end position="1877"/>
    </location>
</feature>
<feature type="region of interest" description="Disordered" evidence="6">
    <location>
        <begin position="1981"/>
        <end position="2001"/>
    </location>
</feature>
<dbReference type="InterPro" id="IPR050647">
    <property type="entry name" value="Plant_LRR-RLKs"/>
</dbReference>
<keyword evidence="1" id="KW-0433">Leucine-rich repeat</keyword>
<dbReference type="Gene3D" id="3.80.10.10">
    <property type="entry name" value="Ribonuclease Inhibitor"/>
    <property type="match status" value="3"/>
</dbReference>
<proteinExistence type="predicted"/>
<dbReference type="InterPro" id="IPR001611">
    <property type="entry name" value="Leu-rich_rpt"/>
</dbReference>
<name>A0A2C9KEE8_BIOGL</name>
<feature type="domain" description="Protein kinase" evidence="7">
    <location>
        <begin position="1218"/>
        <end position="1530"/>
    </location>
</feature>
<dbReference type="STRING" id="6526.A0A2C9KEE8"/>
<dbReference type="InterPro" id="IPR000719">
    <property type="entry name" value="Prot_kinase_dom"/>
</dbReference>
<dbReference type="VEuPathDB" id="VectorBase:BGLB018188"/>
<dbReference type="InterPro" id="IPR032171">
    <property type="entry name" value="COR-A"/>
</dbReference>
<evidence type="ECO:0000256" key="4">
    <source>
        <dbReference type="ARBA" id="ARBA00022840"/>
    </source>
</evidence>
<dbReference type="PANTHER" id="PTHR48056:SF81">
    <property type="entry name" value="RECEPTOR PROTEIN-TYROSINE KINASE CEPR1"/>
    <property type="match status" value="1"/>
</dbReference>
<reference evidence="8" key="1">
    <citation type="submission" date="2020-05" db="UniProtKB">
        <authorList>
            <consortium name="EnsemblMetazoa"/>
        </authorList>
    </citation>
    <scope>IDENTIFICATION</scope>
    <source>
        <strain evidence="8">BB02</strain>
    </source>
</reference>
<evidence type="ECO:0000313" key="8">
    <source>
        <dbReference type="EnsemblMetazoa" id="BGLB018188-PA"/>
    </source>
</evidence>
<dbReference type="SUPFAM" id="SSF48403">
    <property type="entry name" value="Ankyrin repeat"/>
    <property type="match status" value="1"/>
</dbReference>
<protein>
    <recommendedName>
        <fullName evidence="7">Protein kinase domain-containing protein</fullName>
    </recommendedName>
</protein>
<dbReference type="InterPro" id="IPR011009">
    <property type="entry name" value="Kinase-like_dom_sf"/>
</dbReference>
<dbReference type="GO" id="GO:0009966">
    <property type="term" value="P:regulation of signal transduction"/>
    <property type="evidence" value="ECO:0007669"/>
    <property type="project" value="UniProtKB-ARBA"/>
</dbReference>
<dbReference type="PROSITE" id="PS50297">
    <property type="entry name" value="ANK_REP_REGION"/>
    <property type="match status" value="1"/>
</dbReference>
<keyword evidence="5" id="KW-0040">ANK repeat</keyword>
<evidence type="ECO:0000256" key="6">
    <source>
        <dbReference type="SAM" id="MobiDB-lite"/>
    </source>
</evidence>
<dbReference type="PROSITE" id="PS50011">
    <property type="entry name" value="PROTEIN_KINASE_DOM"/>
    <property type="match status" value="1"/>
</dbReference>
<feature type="region of interest" description="Disordered" evidence="6">
    <location>
        <begin position="1807"/>
        <end position="1836"/>
    </location>
</feature>
<keyword evidence="3" id="KW-0547">Nucleotide-binding</keyword>
<dbReference type="GO" id="GO:0004672">
    <property type="term" value="F:protein kinase activity"/>
    <property type="evidence" value="ECO:0007669"/>
    <property type="project" value="InterPro"/>
</dbReference>
<dbReference type="Gene3D" id="3.40.50.300">
    <property type="entry name" value="P-loop containing nucleotide triphosphate hydrolases"/>
    <property type="match status" value="1"/>
</dbReference>
<dbReference type="OrthoDB" id="1866797at2759"/>
<dbReference type="InterPro" id="IPR008271">
    <property type="entry name" value="Ser/Thr_kinase_AS"/>
</dbReference>
<dbReference type="Pfam" id="PF13855">
    <property type="entry name" value="LRR_8"/>
    <property type="match status" value="2"/>
</dbReference>
<gene>
    <name evidence="8" type="primary">106066283</name>
</gene>
<dbReference type="Gene3D" id="1.10.510.10">
    <property type="entry name" value="Transferase(Phosphotransferase) domain 1"/>
    <property type="match status" value="1"/>
</dbReference>
<dbReference type="SMART" id="SM00369">
    <property type="entry name" value="LRR_TYP"/>
    <property type="match status" value="6"/>
</dbReference>
<dbReference type="SMART" id="SM00248">
    <property type="entry name" value="ANK"/>
    <property type="match status" value="3"/>
</dbReference>
<evidence type="ECO:0000256" key="3">
    <source>
        <dbReference type="ARBA" id="ARBA00022741"/>
    </source>
</evidence>
<accession>A0A2C9KEE8</accession>
<dbReference type="InterPro" id="IPR027417">
    <property type="entry name" value="P-loop_NTPase"/>
</dbReference>
<dbReference type="InterPro" id="IPR036770">
    <property type="entry name" value="Ankyrin_rpt-contain_sf"/>
</dbReference>
<dbReference type="Pfam" id="PF00069">
    <property type="entry name" value="Pkinase"/>
    <property type="match status" value="1"/>
</dbReference>
<dbReference type="InterPro" id="IPR032675">
    <property type="entry name" value="LRR_dom_sf"/>
</dbReference>
<dbReference type="PROSITE" id="PS50088">
    <property type="entry name" value="ANK_REPEAT"/>
    <property type="match status" value="1"/>
</dbReference>
<dbReference type="SMART" id="SM00220">
    <property type="entry name" value="S_TKc"/>
    <property type="match status" value="1"/>
</dbReference>
<feature type="compositionally biased region" description="Basic and acidic residues" evidence="6">
    <location>
        <begin position="1821"/>
        <end position="1831"/>
    </location>
</feature>
<evidence type="ECO:0000256" key="1">
    <source>
        <dbReference type="ARBA" id="ARBA00022614"/>
    </source>
</evidence>
<keyword evidence="4" id="KW-0067">ATP-binding</keyword>
<evidence type="ECO:0000313" key="9">
    <source>
        <dbReference type="Proteomes" id="UP000076420"/>
    </source>
</evidence>
<dbReference type="GO" id="GO:0005524">
    <property type="term" value="F:ATP binding"/>
    <property type="evidence" value="ECO:0007669"/>
    <property type="project" value="UniProtKB-KW"/>
</dbReference>
<dbReference type="KEGG" id="bgt:106066283"/>
<sequence length="2063" mass="234607">MLFNPNTFFVSDICLDQCAKALRDCLDRNDSSIFTQLNNYIGQNEATLKECLRRNIDIVFKICKLGILNALELILILEVIDINEVQFNQKTLLQLACKKGNKDVAQMLLKFGATVKPDVWSQDSEFYLASYNGHLDIIKMLFEKFYDLVQERSIYYCLFYAACFSGKLDVVQKWYFPNMNLNKVIEFVPTLTDCEKFYPLFAACEAKHLEVANFLIENGASVTKEISDQFPEFMTQLIQSKFQTSNLRGKREYDLTERYLQAVHPQWFLESKDNASDRSDVTVDIDIKINLSQNFLTDLPNEILWNMKGLTVLKVSHNLLSRISGCSDPSTIHQNCLTELDLSNCNLTEVSSHLFDLPHLKDLNLSNNQLTFLGNEQNSNQDWKCIRLTRLNIAENQITQIPPGIKNCLLMKYLVAYSNNIDQPFPPWQCPMRILELSHNKLTRFSPSADQFWGRTLQTLKIDHNMLDELTESVVKMSKLVHLDVSHNSIQKLPPKKIWHCQLHIMHLNNNNLGVSRQRTPLQRNISLNVDQSRDFEFPGIVLKNNLIELSLAENNLKEVPRGISCLENLCILDLSRNPEITSLPEELGTLKNLTLLNLKGVTLKDRQLQAWISDNENNTQEIISYLERKLKKCVPDNVIKMVVLGCKNFGGQCLVEKLISGRGMYDDCTSVSHQNMNMSTWELSLNNSLFKNIFSQSPRRTITFHTWEFPENKETLAVLPCFLTHNSLYIIVHDFTTSGTMLHLVSEKISVIQSCVHHPEIIIACLCPPNIDPHWEEELKREATKERLRCKFVFINLDDNQTLLNLCQKIYEACDRLKGLSALEKGVPSLFVDVAKRTKLKKDTNICSLEDFLKGVGCSKQDLNEGVQNGLKLHEHLLQVGAMLHYNLYREELSQCVFLNPSWLFTVMKDFLESLTRNNITLTHMTIDDVKKSVAKHLKEEFFVAFLHLLEAFNIGIRIVDSYKKEILIIPSKLPTQAPHIQLDPYIGGFRAVRLYCVSAIPAAFWSQVIVQLITAFERFSSSKWKIGSPIIPQDHTKSFKMGSRVSLKGLHILNKNIQYWRTGIMISHDQGYLVVEEVSSHFSDRGEKGNPSILVTVQTTGSDSRQANLKKLSIIGIVRDELEEILDIFFPKFHDPGEEEMKPYALCQHCFKHIHPFSGSIVVPDLHFCVRDCAQMIMWAENVTCSKGPSSLEELVPEFYFFELPEKLRLDSQYLELLDSTLGHGIAGTVQKGKYKDKDVAVKLFHSPSVRPLSLEVSDPLYYNAKTAISRIINLRQDQNETEQRKISSAFCDVRKEVNVLSKLKHKCIVEFLGVCVKPKLLLVMELAPLGSLRSVLKNDYERNPDDKIISCTVFNKDLTYKMILQITQGLAYLHSCKIIYRDLKPDNILLMSLDVTAPINVKLSDYGISKFASVQGLIGLCGTPGYMAPEVLTKQKYTTKVDIYSLAIVMLEILTGISPQNNEQKPIVSQLSQLLKDDVVPHQINGCTLQCNFPYLEQLMPECWNVRMEDRPTSEEIIKRLKNDQFLLLHNSLWLTDRRNRLKISCVYTCETSGRWNIWISEYELPDIRKFSVYDVESSNFVVYRWHSEGKKVLSMAKVGHKIWLVCQGLRYIQIIGRGNQSKLEVSTGFNLDAEPSIIMNHLFGSSEESECFVLIGFENGNIMAMYHSNPLQKSAVMSIHNLTLGKNVPVADISSITLNSIAVACGTKVYFLDVKAQDNNGKLPEINNSGFVCLQKVLKLETYEPVAAIVTSSAAVWCCLENKSWLVKINATSKMVELIVFLSYSSLRDVVIVRQIPEDHVGKTNAEMPENVYPHSSENESSQKTENETLYDDEDLDNYESVLITSGSFDSFKPSLPPKGNYNPSSPAPPIAVKPNDREEQLIATSLIVSSDVLVVGTNLGAMFNFPVNSFQEGVHILQCPLLRHPTSKTDSRTRSGTIRSCNEIQAETTKVVSSLLLAQEKLLSILTFPEQVDLRRSTTKNPDKSKRHGSLMTTSEQEIEDDAVFNEIGTNSPSDRNSVSFFFLEEESDISGVADIALWDKISLERLNIIRQYVQSLT</sequence>
<organism evidence="8 9">
    <name type="scientific">Biomphalaria glabrata</name>
    <name type="common">Bloodfluke planorb</name>
    <name type="synonym">Freshwater snail</name>
    <dbReference type="NCBI Taxonomy" id="6526"/>
    <lineage>
        <taxon>Eukaryota</taxon>
        <taxon>Metazoa</taxon>
        <taxon>Spiralia</taxon>
        <taxon>Lophotrochozoa</taxon>
        <taxon>Mollusca</taxon>
        <taxon>Gastropoda</taxon>
        <taxon>Heterobranchia</taxon>
        <taxon>Euthyneura</taxon>
        <taxon>Panpulmonata</taxon>
        <taxon>Hygrophila</taxon>
        <taxon>Lymnaeoidea</taxon>
        <taxon>Planorbidae</taxon>
        <taxon>Biomphalaria</taxon>
    </lineage>
</organism>
<dbReference type="SUPFAM" id="SSF56112">
    <property type="entry name" value="Protein kinase-like (PK-like)"/>
    <property type="match status" value="1"/>
</dbReference>
<dbReference type="SUPFAM" id="SSF52058">
    <property type="entry name" value="L domain-like"/>
    <property type="match status" value="1"/>
</dbReference>
<dbReference type="Proteomes" id="UP000076420">
    <property type="component" value="Unassembled WGS sequence"/>
</dbReference>
<keyword evidence="2" id="KW-0677">Repeat</keyword>
<feature type="repeat" description="ANK" evidence="5">
    <location>
        <begin position="88"/>
        <end position="115"/>
    </location>
</feature>
<evidence type="ECO:0000256" key="2">
    <source>
        <dbReference type="ARBA" id="ARBA00022737"/>
    </source>
</evidence>
<dbReference type="PROSITE" id="PS51450">
    <property type="entry name" value="LRR"/>
    <property type="match status" value="2"/>
</dbReference>
<dbReference type="PANTHER" id="PTHR48056">
    <property type="entry name" value="LRR RECEPTOR-LIKE SERINE/THREONINE-PROTEIN KINASE-RELATED"/>
    <property type="match status" value="1"/>
</dbReference>